<dbReference type="PANTHER" id="PTHR21523:SF37">
    <property type="entry name" value="MLT-TEN (MLT-10) RELATED"/>
    <property type="match status" value="1"/>
</dbReference>
<dbReference type="Pfam" id="PF04870">
    <property type="entry name" value="Moulting_cycle"/>
    <property type="match status" value="1"/>
</dbReference>
<proteinExistence type="predicted"/>
<name>A0A368GI57_ANCCA</name>
<comment type="caution">
    <text evidence="1">The sequence shown here is derived from an EMBL/GenBank/DDBJ whole genome shotgun (WGS) entry which is preliminary data.</text>
</comment>
<dbReference type="PANTHER" id="PTHR21523">
    <property type="match status" value="1"/>
</dbReference>
<organism evidence="1 2">
    <name type="scientific">Ancylostoma caninum</name>
    <name type="common">Dog hookworm</name>
    <dbReference type="NCBI Taxonomy" id="29170"/>
    <lineage>
        <taxon>Eukaryota</taxon>
        <taxon>Metazoa</taxon>
        <taxon>Ecdysozoa</taxon>
        <taxon>Nematoda</taxon>
        <taxon>Chromadorea</taxon>
        <taxon>Rhabditida</taxon>
        <taxon>Rhabditina</taxon>
        <taxon>Rhabditomorpha</taxon>
        <taxon>Strongyloidea</taxon>
        <taxon>Ancylostomatidae</taxon>
        <taxon>Ancylostomatinae</taxon>
        <taxon>Ancylostoma</taxon>
    </lineage>
</organism>
<dbReference type="Proteomes" id="UP000252519">
    <property type="component" value="Unassembled WGS sequence"/>
</dbReference>
<accession>A0A368GI57</accession>
<evidence type="ECO:0000313" key="2">
    <source>
        <dbReference type="Proteomes" id="UP000252519"/>
    </source>
</evidence>
<gene>
    <name evidence="1" type="ORF">ANCCAN_09934</name>
</gene>
<dbReference type="STRING" id="29170.A0A368GI57"/>
<sequence>MFLQTLKKEGADRDSIKRMNLFGDEDNDVQMDEIMKKAYEEEHKETEHDKLLRAPIDLVRQAVKISMMMSGKNVSNFDKKNFKMISPRFLPVVPEEDDNDDVNLLSPSLFALHNDGRGVEKETSLARAMKIFGEKDNAALLNFIMEASGVTDALDSMKARC</sequence>
<dbReference type="InterPro" id="IPR006954">
    <property type="entry name" value="Mlt-10-like"/>
</dbReference>
<dbReference type="EMBL" id="JOJR01000139">
    <property type="protein sequence ID" value="RCN44071.1"/>
    <property type="molecule type" value="Genomic_DNA"/>
</dbReference>
<keyword evidence="2" id="KW-1185">Reference proteome</keyword>
<reference evidence="1 2" key="1">
    <citation type="submission" date="2014-10" db="EMBL/GenBank/DDBJ databases">
        <title>Draft genome of the hookworm Ancylostoma caninum.</title>
        <authorList>
            <person name="Mitreva M."/>
        </authorList>
    </citation>
    <scope>NUCLEOTIDE SEQUENCE [LARGE SCALE GENOMIC DNA]</scope>
    <source>
        <strain evidence="1 2">Baltimore</strain>
    </source>
</reference>
<evidence type="ECO:0000313" key="1">
    <source>
        <dbReference type="EMBL" id="RCN44071.1"/>
    </source>
</evidence>
<protein>
    <submittedName>
        <fullName evidence="1">Uncharacterized protein</fullName>
    </submittedName>
</protein>
<dbReference type="OrthoDB" id="5817158at2759"/>
<dbReference type="AlphaFoldDB" id="A0A368GI57"/>